<dbReference type="PRINTS" id="PR00605">
    <property type="entry name" value="CYTCHROMECIC"/>
</dbReference>
<dbReference type="InterPro" id="IPR008168">
    <property type="entry name" value="Cyt_C_IC"/>
</dbReference>
<feature type="binding site" description="axial binding residue" evidence="12">
    <location>
        <position position="311"/>
    </location>
    <ligand>
        <name>heme c</name>
        <dbReference type="ChEBI" id="CHEBI:61717"/>
        <label>3</label>
    </ligand>
    <ligandPart>
        <name>Fe</name>
        <dbReference type="ChEBI" id="CHEBI:18248"/>
    </ligandPart>
</feature>
<dbReference type="InterPro" id="IPR009056">
    <property type="entry name" value="Cyt_c-like_dom"/>
</dbReference>
<keyword evidence="4 11" id="KW-0349">Heme</keyword>
<dbReference type="PROSITE" id="PS51007">
    <property type="entry name" value="CYTC"/>
    <property type="match status" value="3"/>
</dbReference>
<feature type="binding site" description="covalent" evidence="11">
    <location>
        <position position="41"/>
    </location>
    <ligand>
        <name>heme c</name>
        <dbReference type="ChEBI" id="CHEBI:61717"/>
        <label>1</label>
    </ligand>
</feature>
<gene>
    <name evidence="15" type="ORF">EDF87_104157</name>
</gene>
<feature type="binding site" description="axial binding residue" evidence="12">
    <location>
        <position position="45"/>
    </location>
    <ligand>
        <name>heme c</name>
        <dbReference type="ChEBI" id="CHEBI:61717"/>
        <label>1</label>
    </ligand>
    <ligandPart>
        <name>Fe</name>
        <dbReference type="ChEBI" id="CHEBI:18248"/>
    </ligandPart>
</feature>
<evidence type="ECO:0000256" key="12">
    <source>
        <dbReference type="PIRSR" id="PIRSR000018-51"/>
    </source>
</evidence>
<dbReference type="Gene3D" id="1.10.760.10">
    <property type="entry name" value="Cytochrome c-like domain"/>
    <property type="match status" value="2"/>
</dbReference>
<feature type="domain" description="Cytochrome c" evidence="14">
    <location>
        <begin position="172"/>
        <end position="280"/>
    </location>
</feature>
<dbReference type="GO" id="GO:0009055">
    <property type="term" value="F:electron transfer activity"/>
    <property type="evidence" value="ECO:0007669"/>
    <property type="project" value="InterPro"/>
</dbReference>
<evidence type="ECO:0000313" key="16">
    <source>
        <dbReference type="Proteomes" id="UP000295804"/>
    </source>
</evidence>
<keyword evidence="5 12" id="KW-0479">Metal-binding</keyword>
<evidence type="ECO:0000256" key="6">
    <source>
        <dbReference type="ARBA" id="ARBA00022729"/>
    </source>
</evidence>
<dbReference type="RefSeq" id="WP_134175419.1">
    <property type="nucleotide sequence ID" value="NZ_SOCQ01000004.1"/>
</dbReference>
<evidence type="ECO:0000256" key="3">
    <source>
        <dbReference type="ARBA" id="ARBA00022475"/>
    </source>
</evidence>
<keyword evidence="6 13" id="KW-0732">Signal</keyword>
<feature type="binding site" description="covalent" evidence="11">
    <location>
        <position position="310"/>
    </location>
    <ligand>
        <name>heme c</name>
        <dbReference type="ChEBI" id="CHEBI:61717"/>
        <label>3</label>
    </ligand>
</feature>
<organism evidence="15 16">
    <name type="scientific">Pseudomonas helmanticensis</name>
    <dbReference type="NCBI Taxonomy" id="1471381"/>
    <lineage>
        <taxon>Bacteria</taxon>
        <taxon>Pseudomonadati</taxon>
        <taxon>Pseudomonadota</taxon>
        <taxon>Gammaproteobacteria</taxon>
        <taxon>Pseudomonadales</taxon>
        <taxon>Pseudomonadaceae</taxon>
        <taxon>Pseudomonas</taxon>
    </lineage>
</organism>
<dbReference type="GO" id="GO:0005506">
    <property type="term" value="F:iron ion binding"/>
    <property type="evidence" value="ECO:0007669"/>
    <property type="project" value="InterPro"/>
</dbReference>
<evidence type="ECO:0000256" key="5">
    <source>
        <dbReference type="ARBA" id="ARBA00022723"/>
    </source>
</evidence>
<feature type="domain" description="Cytochrome c" evidence="14">
    <location>
        <begin position="294"/>
        <end position="384"/>
    </location>
</feature>
<dbReference type="SUPFAM" id="SSF46626">
    <property type="entry name" value="Cytochrome c"/>
    <property type="match status" value="3"/>
</dbReference>
<evidence type="ECO:0000256" key="8">
    <source>
        <dbReference type="ARBA" id="ARBA00022982"/>
    </source>
</evidence>
<evidence type="ECO:0000256" key="10">
    <source>
        <dbReference type="ARBA" id="ARBA00023136"/>
    </source>
</evidence>
<keyword evidence="3" id="KW-1003">Cell membrane</keyword>
<keyword evidence="9 12" id="KW-0408">Iron</keyword>
<dbReference type="Pfam" id="PF00034">
    <property type="entry name" value="Cytochrom_C"/>
    <property type="match status" value="2"/>
</dbReference>
<feature type="binding site" description="covalent" evidence="11">
    <location>
        <position position="187"/>
    </location>
    <ligand>
        <name>heme c</name>
        <dbReference type="ChEBI" id="CHEBI:61717"/>
        <label>2</label>
    </ligand>
</feature>
<dbReference type="InterPro" id="IPR051459">
    <property type="entry name" value="Cytochrome_c-type_DH"/>
</dbReference>
<dbReference type="Proteomes" id="UP000295804">
    <property type="component" value="Unassembled WGS sequence"/>
</dbReference>
<evidence type="ECO:0000313" key="15">
    <source>
        <dbReference type="EMBL" id="TDV49511.1"/>
    </source>
</evidence>
<evidence type="ECO:0000256" key="11">
    <source>
        <dbReference type="PIRSR" id="PIRSR000018-50"/>
    </source>
</evidence>
<feature type="binding site" description="axial binding residue" evidence="12">
    <location>
        <position position="191"/>
    </location>
    <ligand>
        <name>heme c</name>
        <dbReference type="ChEBI" id="CHEBI:61717"/>
        <label>2</label>
    </ligand>
    <ligandPart>
        <name>Fe</name>
        <dbReference type="ChEBI" id="CHEBI:18248"/>
    </ligandPart>
</feature>
<evidence type="ECO:0000256" key="2">
    <source>
        <dbReference type="ARBA" id="ARBA00022448"/>
    </source>
</evidence>
<dbReference type="PANTHER" id="PTHR35008:SF8">
    <property type="entry name" value="ALCOHOL DEHYDROGENASE CYTOCHROME C SUBUNIT"/>
    <property type="match status" value="1"/>
</dbReference>
<comment type="subcellular location">
    <subcellularLocation>
        <location evidence="1">Cell membrane</location>
    </subcellularLocation>
</comment>
<evidence type="ECO:0000256" key="1">
    <source>
        <dbReference type="ARBA" id="ARBA00004236"/>
    </source>
</evidence>
<keyword evidence="10" id="KW-0472">Membrane</keyword>
<dbReference type="InterPro" id="IPR014353">
    <property type="entry name" value="Membr-bd_ADH_cyt_c"/>
</dbReference>
<evidence type="ECO:0000256" key="4">
    <source>
        <dbReference type="ARBA" id="ARBA00022617"/>
    </source>
</evidence>
<feature type="domain" description="Cytochrome c" evidence="14">
    <location>
        <begin position="27"/>
        <end position="130"/>
    </location>
</feature>
<proteinExistence type="predicted"/>
<dbReference type="EMBL" id="SOCQ01000004">
    <property type="protein sequence ID" value="TDV49511.1"/>
    <property type="molecule type" value="Genomic_DNA"/>
</dbReference>
<reference evidence="15 16" key="1">
    <citation type="submission" date="2019-03" db="EMBL/GenBank/DDBJ databases">
        <title>Genomic analyses of the natural microbiome of Caenorhabditis elegans.</title>
        <authorList>
            <person name="Samuel B."/>
        </authorList>
    </citation>
    <scope>NUCLEOTIDE SEQUENCE [LARGE SCALE GENOMIC DNA]</scope>
    <source>
        <strain evidence="15 16">BIGb0525</strain>
    </source>
</reference>
<dbReference type="GO" id="GO:0016614">
    <property type="term" value="F:oxidoreductase activity, acting on CH-OH group of donors"/>
    <property type="evidence" value="ECO:0007669"/>
    <property type="project" value="InterPro"/>
</dbReference>
<evidence type="ECO:0000256" key="9">
    <source>
        <dbReference type="ARBA" id="ARBA00023004"/>
    </source>
</evidence>
<dbReference type="AlphaFoldDB" id="A0A4V3FT09"/>
<evidence type="ECO:0000256" key="13">
    <source>
        <dbReference type="SAM" id="SignalP"/>
    </source>
</evidence>
<sequence length="407" mass="43948">MNKAAVTAMCGALILSPVADAANTFFPDIEKGRYLTTVGDCAACHTVENGPSMAGGRAIETPFGKLVAPNLTPDRETGIGAWTDDQFIRALQQGIGHEGEYLYGAFPYTAYTKVKRDDLLAIRAYLATLPPVHNKVVANQLPFPFNIRTSLMGWNMMFFTPGEFQPDPAKTEKWNRGAYLAEGLAHCGTCHNSKNFLGGDTSDGHLKGYTLQGWVAPAITGDDYRGIGLWSEEEIAEYLKTGRNRHAAASGPMAEVVTNSTQFMENTDLLAIANYLKDQKSDLQRPPKLDAQDPRMVAGKALYTDNCSACHMSNGEGVAKLFPSLKNSGSVLAEDPTTVIRVILQGAQAVATDAAPTGPSMPSFGWRLDDTQVAALATYLRNTWGNSAEEVSTATVKTQRMDLASRP</sequence>
<feature type="signal peptide" evidence="13">
    <location>
        <begin position="1"/>
        <end position="21"/>
    </location>
</feature>
<dbReference type="GO" id="GO:0005886">
    <property type="term" value="C:plasma membrane"/>
    <property type="evidence" value="ECO:0007669"/>
    <property type="project" value="UniProtKB-SubCell"/>
</dbReference>
<feature type="binding site" description="covalent" evidence="11">
    <location>
        <position position="307"/>
    </location>
    <ligand>
        <name>heme c</name>
        <dbReference type="ChEBI" id="CHEBI:61717"/>
        <label>3</label>
    </ligand>
</feature>
<comment type="caution">
    <text evidence="15">The sequence shown here is derived from an EMBL/GenBank/DDBJ whole genome shotgun (WGS) entry which is preliminary data.</text>
</comment>
<protein>
    <submittedName>
        <fullName evidence="15">Mono/diheme cytochrome c family protein</fullName>
    </submittedName>
</protein>
<keyword evidence="8" id="KW-0249">Electron transport</keyword>
<accession>A0A4V3FT09</accession>
<name>A0A4V3FT09_9PSED</name>
<feature type="binding site" description="covalent" evidence="11">
    <location>
        <position position="190"/>
    </location>
    <ligand>
        <name>heme c</name>
        <dbReference type="ChEBI" id="CHEBI:61717"/>
        <label>2</label>
    </ligand>
</feature>
<dbReference type="PIRSF" id="PIRSF000018">
    <property type="entry name" value="Mb_ADH_cyt_c"/>
    <property type="match status" value="1"/>
</dbReference>
<feature type="binding site" description="covalent" evidence="11">
    <location>
        <position position="44"/>
    </location>
    <ligand>
        <name>heme c</name>
        <dbReference type="ChEBI" id="CHEBI:61717"/>
        <label>1</label>
    </ligand>
</feature>
<keyword evidence="2" id="KW-0813">Transport</keyword>
<evidence type="ECO:0000259" key="14">
    <source>
        <dbReference type="PROSITE" id="PS51007"/>
    </source>
</evidence>
<feature type="chain" id="PRO_5020801158" evidence="13">
    <location>
        <begin position="22"/>
        <end position="407"/>
    </location>
</feature>
<keyword evidence="7" id="KW-0677">Repeat</keyword>
<evidence type="ECO:0000256" key="7">
    <source>
        <dbReference type="ARBA" id="ARBA00022737"/>
    </source>
</evidence>
<dbReference type="PANTHER" id="PTHR35008">
    <property type="entry name" value="BLL4482 PROTEIN-RELATED"/>
    <property type="match status" value="1"/>
</dbReference>
<dbReference type="InterPro" id="IPR036909">
    <property type="entry name" value="Cyt_c-like_dom_sf"/>
</dbReference>
<dbReference type="GO" id="GO:0020037">
    <property type="term" value="F:heme binding"/>
    <property type="evidence" value="ECO:0007669"/>
    <property type="project" value="InterPro"/>
</dbReference>
<comment type="cofactor">
    <cofactor evidence="11">
        <name>heme c</name>
        <dbReference type="ChEBI" id="CHEBI:61717"/>
    </cofactor>
    <text evidence="11">Binds 3 heme c groups covalently per subunit.</text>
</comment>